<dbReference type="InterPro" id="IPR000537">
    <property type="entry name" value="UbiA_prenyltransferase"/>
</dbReference>
<evidence type="ECO:0000256" key="5">
    <source>
        <dbReference type="ARBA" id="ARBA00022692"/>
    </source>
</evidence>
<comment type="similarity">
    <text evidence="3">Belongs to the UbiA prenyltransferase family.</text>
</comment>
<dbReference type="InterPro" id="IPR044878">
    <property type="entry name" value="UbiA_sf"/>
</dbReference>
<evidence type="ECO:0000313" key="11">
    <source>
        <dbReference type="Proteomes" id="UP001590951"/>
    </source>
</evidence>
<dbReference type="PANTHER" id="PTHR11048">
    <property type="entry name" value="PRENYLTRANSFERASES"/>
    <property type="match status" value="1"/>
</dbReference>
<dbReference type="InterPro" id="IPR039653">
    <property type="entry name" value="Prenyltransferase"/>
</dbReference>
<feature type="region of interest" description="Disordered" evidence="8">
    <location>
        <begin position="1"/>
        <end position="29"/>
    </location>
</feature>
<reference evidence="10 11" key="1">
    <citation type="submission" date="2024-09" db="EMBL/GenBank/DDBJ databases">
        <title>Rethinking Asexuality: The Enigmatic Case of Functional Sexual Genes in Lepraria (Stereocaulaceae).</title>
        <authorList>
            <person name="Doellman M."/>
            <person name="Sun Y."/>
            <person name="Barcenas-Pena A."/>
            <person name="Lumbsch H.T."/>
            <person name="Grewe F."/>
        </authorList>
    </citation>
    <scope>NUCLEOTIDE SEQUENCE [LARGE SCALE GENOMIC DNA]</scope>
    <source>
        <strain evidence="10 11">Grewe 0041</strain>
    </source>
</reference>
<evidence type="ECO:0000256" key="3">
    <source>
        <dbReference type="ARBA" id="ARBA00005985"/>
    </source>
</evidence>
<feature type="transmembrane region" description="Helical" evidence="9">
    <location>
        <begin position="127"/>
        <end position="146"/>
    </location>
</feature>
<sequence>MSTVTNKDLPKQTYRSHSPIAVKHDTETPPLDPFPHLPPYGPPTTGIVSCLPMILVPYAELVRLHKPYHFGTLFASVVLPPPPSQILWINVLFSIGSLFLRGAAYTWNDTLNAPYDRLVARCRHRPVARGAVSLVAAYLFTLAQPISGVAILYQLPTLCFLPAGLAFTMTLYPFAERVTNYPQVVLGSSLALGQLVGIAGMGMDPFQQTGRNIIGGMLCLNMANS</sequence>
<evidence type="ECO:0000256" key="2">
    <source>
        <dbReference type="ARBA" id="ARBA00004721"/>
    </source>
</evidence>
<feature type="transmembrane region" description="Helical" evidence="9">
    <location>
        <begin position="152"/>
        <end position="172"/>
    </location>
</feature>
<feature type="transmembrane region" description="Helical" evidence="9">
    <location>
        <begin position="86"/>
        <end position="107"/>
    </location>
</feature>
<evidence type="ECO:0000256" key="8">
    <source>
        <dbReference type="SAM" id="MobiDB-lite"/>
    </source>
</evidence>
<keyword evidence="7 9" id="KW-0472">Membrane</keyword>
<feature type="transmembrane region" description="Helical" evidence="9">
    <location>
        <begin position="184"/>
        <end position="203"/>
    </location>
</feature>
<keyword evidence="11" id="KW-1185">Reference proteome</keyword>
<evidence type="ECO:0000256" key="9">
    <source>
        <dbReference type="SAM" id="Phobius"/>
    </source>
</evidence>
<name>A0ABR4AYU0_9LECA</name>
<dbReference type="PANTHER" id="PTHR11048:SF39">
    <property type="entry name" value="POLYPRENYL TRANSFERASE AUSN"/>
    <property type="match status" value="1"/>
</dbReference>
<keyword evidence="6 9" id="KW-1133">Transmembrane helix</keyword>
<comment type="caution">
    <text evidence="10">The sequence shown here is derived from an EMBL/GenBank/DDBJ whole genome shotgun (WGS) entry which is preliminary data.</text>
</comment>
<dbReference type="EMBL" id="JBHFEH010000052">
    <property type="protein sequence ID" value="KAL2050102.1"/>
    <property type="molecule type" value="Genomic_DNA"/>
</dbReference>
<evidence type="ECO:0000256" key="4">
    <source>
        <dbReference type="ARBA" id="ARBA00022679"/>
    </source>
</evidence>
<comment type="pathway">
    <text evidence="2">Secondary metabolite biosynthesis; terpenoid biosynthesis.</text>
</comment>
<protein>
    <submittedName>
        <fullName evidence="10">Uncharacterized protein</fullName>
    </submittedName>
</protein>
<gene>
    <name evidence="10" type="ORF">ABVK25_009605</name>
</gene>
<keyword evidence="4" id="KW-0808">Transferase</keyword>
<evidence type="ECO:0000256" key="6">
    <source>
        <dbReference type="ARBA" id="ARBA00022989"/>
    </source>
</evidence>
<proteinExistence type="inferred from homology"/>
<dbReference type="Gene3D" id="1.10.357.140">
    <property type="entry name" value="UbiA prenyltransferase"/>
    <property type="match status" value="1"/>
</dbReference>
<comment type="subcellular location">
    <subcellularLocation>
        <location evidence="1">Membrane</location>
        <topology evidence="1">Multi-pass membrane protein</topology>
    </subcellularLocation>
</comment>
<dbReference type="Pfam" id="PF01040">
    <property type="entry name" value="UbiA"/>
    <property type="match status" value="1"/>
</dbReference>
<organism evidence="10 11">
    <name type="scientific">Lepraria finkii</name>
    <dbReference type="NCBI Taxonomy" id="1340010"/>
    <lineage>
        <taxon>Eukaryota</taxon>
        <taxon>Fungi</taxon>
        <taxon>Dikarya</taxon>
        <taxon>Ascomycota</taxon>
        <taxon>Pezizomycotina</taxon>
        <taxon>Lecanoromycetes</taxon>
        <taxon>OSLEUM clade</taxon>
        <taxon>Lecanoromycetidae</taxon>
        <taxon>Lecanorales</taxon>
        <taxon>Lecanorineae</taxon>
        <taxon>Stereocaulaceae</taxon>
        <taxon>Lepraria</taxon>
    </lineage>
</organism>
<evidence type="ECO:0000256" key="7">
    <source>
        <dbReference type="ARBA" id="ARBA00023136"/>
    </source>
</evidence>
<evidence type="ECO:0000256" key="1">
    <source>
        <dbReference type="ARBA" id="ARBA00004141"/>
    </source>
</evidence>
<dbReference type="Proteomes" id="UP001590951">
    <property type="component" value="Unassembled WGS sequence"/>
</dbReference>
<keyword evidence="5 9" id="KW-0812">Transmembrane</keyword>
<accession>A0ABR4AYU0</accession>
<evidence type="ECO:0000313" key="10">
    <source>
        <dbReference type="EMBL" id="KAL2050102.1"/>
    </source>
</evidence>